<keyword evidence="3" id="KW-1185">Reference proteome</keyword>
<dbReference type="Proteomes" id="UP001213000">
    <property type="component" value="Unassembled WGS sequence"/>
</dbReference>
<proteinExistence type="predicted"/>
<gene>
    <name evidence="2" type="ORF">NP233_g2994</name>
</gene>
<dbReference type="AlphaFoldDB" id="A0AAD5VXD3"/>
<comment type="caution">
    <text evidence="2">The sequence shown here is derived from an EMBL/GenBank/DDBJ whole genome shotgun (WGS) entry which is preliminary data.</text>
</comment>
<protein>
    <submittedName>
        <fullName evidence="2">Uncharacterized protein</fullName>
    </submittedName>
</protein>
<sequence length="270" mass="28725">MNLGLNLTTSTHEENDDQPGGFHVGSLDEYSASSSFCHGSGSSSTLSVITDYSIDCPLCHGAKSGSSLHSIESDQLVSGNADDSAHAEVQLLATSDDDISDSYSLIATSVDGGDSDFDLTSLDGTDTLFSTDNRSDDLVFGASSATIGDNSTCSTSENFPKVHDSGNPSTTAEGNEHPNSVDRSVEVSDPGPVTSAITEKTISPTLPPSPPSMAYPSHEVSLYTSKTYELSEISDPKTYRDARQSAYKRGRDLFIKDFGVKTVLYWERGY</sequence>
<feature type="region of interest" description="Disordered" evidence="1">
    <location>
        <begin position="150"/>
        <end position="214"/>
    </location>
</feature>
<accession>A0AAD5VXD3</accession>
<organism evidence="2 3">
    <name type="scientific">Leucocoprinus birnbaumii</name>
    <dbReference type="NCBI Taxonomy" id="56174"/>
    <lineage>
        <taxon>Eukaryota</taxon>
        <taxon>Fungi</taxon>
        <taxon>Dikarya</taxon>
        <taxon>Basidiomycota</taxon>
        <taxon>Agaricomycotina</taxon>
        <taxon>Agaricomycetes</taxon>
        <taxon>Agaricomycetidae</taxon>
        <taxon>Agaricales</taxon>
        <taxon>Agaricineae</taxon>
        <taxon>Agaricaceae</taxon>
        <taxon>Leucocoprinus</taxon>
    </lineage>
</organism>
<feature type="compositionally biased region" description="Basic and acidic residues" evidence="1">
    <location>
        <begin position="174"/>
        <end position="186"/>
    </location>
</feature>
<dbReference type="EMBL" id="JANIEX010000137">
    <property type="protein sequence ID" value="KAJ3572582.1"/>
    <property type="molecule type" value="Genomic_DNA"/>
</dbReference>
<evidence type="ECO:0000313" key="3">
    <source>
        <dbReference type="Proteomes" id="UP001213000"/>
    </source>
</evidence>
<evidence type="ECO:0000256" key="1">
    <source>
        <dbReference type="SAM" id="MobiDB-lite"/>
    </source>
</evidence>
<feature type="region of interest" description="Disordered" evidence="1">
    <location>
        <begin position="1"/>
        <end position="24"/>
    </location>
</feature>
<evidence type="ECO:0000313" key="2">
    <source>
        <dbReference type="EMBL" id="KAJ3572582.1"/>
    </source>
</evidence>
<reference evidence="2" key="1">
    <citation type="submission" date="2022-07" db="EMBL/GenBank/DDBJ databases">
        <title>Genome Sequence of Leucocoprinus birnbaumii.</title>
        <authorList>
            <person name="Buettner E."/>
        </authorList>
    </citation>
    <scope>NUCLEOTIDE SEQUENCE</scope>
    <source>
        <strain evidence="2">VT141</strain>
    </source>
</reference>
<feature type="compositionally biased region" description="Polar residues" evidence="1">
    <location>
        <begin position="1"/>
        <end position="10"/>
    </location>
</feature>
<name>A0AAD5VXD3_9AGAR</name>